<comment type="cofactor">
    <cofactor evidence="6">
        <name>FMN</name>
        <dbReference type="ChEBI" id="CHEBI:58210"/>
    </cofactor>
    <text evidence="6">Binds 1 FMN per subunit.</text>
</comment>
<dbReference type="RefSeq" id="WP_129620444.1">
    <property type="nucleotide sequence ID" value="NZ_LR214950.1"/>
</dbReference>
<dbReference type="Pfam" id="PF02525">
    <property type="entry name" value="Flavodoxin_2"/>
    <property type="match status" value="1"/>
</dbReference>
<dbReference type="AlphaFoldDB" id="A0A449A3G5"/>
<evidence type="ECO:0000256" key="4">
    <source>
        <dbReference type="ARBA" id="ARBA00023027"/>
    </source>
</evidence>
<evidence type="ECO:0000256" key="6">
    <source>
        <dbReference type="HAMAP-Rule" id="MF_01216"/>
    </source>
</evidence>
<evidence type="ECO:0000313" key="9">
    <source>
        <dbReference type="Proteomes" id="UP000290568"/>
    </source>
</evidence>
<proteinExistence type="inferred from homology"/>
<keyword evidence="4 6" id="KW-0520">NAD</keyword>
<keyword evidence="2 6" id="KW-0288">FMN</keyword>
<comment type="catalytic activity">
    <reaction evidence="6">
        <text>2 a quinone + NADH + H(+) = 2 a 1,4-benzosemiquinone + NAD(+)</text>
        <dbReference type="Rhea" id="RHEA:65952"/>
        <dbReference type="ChEBI" id="CHEBI:15378"/>
        <dbReference type="ChEBI" id="CHEBI:57540"/>
        <dbReference type="ChEBI" id="CHEBI:57945"/>
        <dbReference type="ChEBI" id="CHEBI:132124"/>
        <dbReference type="ChEBI" id="CHEBI:134225"/>
    </reaction>
</comment>
<comment type="catalytic activity">
    <reaction evidence="5">
        <text>N,N-dimethyl-1,4-phenylenediamine + anthranilate + 2 NAD(+) = 2-(4-dimethylaminophenyl)diazenylbenzoate + 2 NADH + 2 H(+)</text>
        <dbReference type="Rhea" id="RHEA:55872"/>
        <dbReference type="ChEBI" id="CHEBI:15378"/>
        <dbReference type="ChEBI" id="CHEBI:15783"/>
        <dbReference type="ChEBI" id="CHEBI:16567"/>
        <dbReference type="ChEBI" id="CHEBI:57540"/>
        <dbReference type="ChEBI" id="CHEBI:57945"/>
        <dbReference type="ChEBI" id="CHEBI:71579"/>
        <dbReference type="EC" id="1.7.1.17"/>
    </reaction>
    <physiologicalReaction direction="right-to-left" evidence="5">
        <dbReference type="Rhea" id="RHEA:55874"/>
    </physiologicalReaction>
</comment>
<dbReference type="EMBL" id="LR214950">
    <property type="protein sequence ID" value="VEU58820.1"/>
    <property type="molecule type" value="Genomic_DNA"/>
</dbReference>
<comment type="similarity">
    <text evidence="6">Belongs to the azoreductase type 1 family.</text>
</comment>
<dbReference type="InterPro" id="IPR003680">
    <property type="entry name" value="Flavodoxin_fold"/>
</dbReference>
<dbReference type="EC" id="1.6.5.-" evidence="6"/>
<evidence type="ECO:0000256" key="1">
    <source>
        <dbReference type="ARBA" id="ARBA00022630"/>
    </source>
</evidence>
<dbReference type="InterPro" id="IPR050104">
    <property type="entry name" value="FMN-dep_NADH:Q_OxRdtase_AzoR1"/>
</dbReference>
<dbReference type="GO" id="GO:0016652">
    <property type="term" value="F:oxidoreductase activity, acting on NAD(P)H as acceptor"/>
    <property type="evidence" value="ECO:0007669"/>
    <property type="project" value="UniProtKB-UniRule"/>
</dbReference>
<sequence length="198" mass="22659">MAKILFFDGNLINNENSFSKNVTNFVYDEYVKNNSNDEVLRFDLNETHSKVFLNKNNMATYWQEVESDKWIDLLKSADKVVISCSMTNFGPTVVVKNFIDSIAVANKTFSYKYSKKGEAIGFLNNLKVLIIASQGAPRDWYTWGSHIEWLKGTWNFLGANKVETIEIAGTKVEPISKMTPAEYLKSREAELQELVKNF</sequence>
<feature type="domain" description="Flavodoxin-like fold" evidence="7">
    <location>
        <begin position="3"/>
        <end position="184"/>
    </location>
</feature>
<dbReference type="GO" id="GO:0010181">
    <property type="term" value="F:FMN binding"/>
    <property type="evidence" value="ECO:0007669"/>
    <property type="project" value="UniProtKB-UniRule"/>
</dbReference>
<dbReference type="SUPFAM" id="SSF52218">
    <property type="entry name" value="Flavoproteins"/>
    <property type="match status" value="1"/>
</dbReference>
<name>A0A449A3G5_9BACT</name>
<dbReference type="NCBIfam" id="NF002370">
    <property type="entry name" value="PRK01355.1"/>
    <property type="match status" value="1"/>
</dbReference>
<comment type="subunit">
    <text evidence="6">Homodimer.</text>
</comment>
<reference evidence="8 9" key="1">
    <citation type="submission" date="2019-01" db="EMBL/GenBank/DDBJ databases">
        <authorList>
            <consortium name="Pathogen Informatics"/>
        </authorList>
    </citation>
    <scope>NUCLEOTIDE SEQUENCE [LARGE SCALE GENOMIC DNA]</scope>
    <source>
        <strain evidence="8 9">NCTC10183</strain>
    </source>
</reference>
<dbReference type="OrthoDB" id="9805013at2"/>
<organism evidence="8 9">
    <name type="scientific">Mycoplasmopsis gallinacea</name>
    <dbReference type="NCBI Taxonomy" id="29556"/>
    <lineage>
        <taxon>Bacteria</taxon>
        <taxon>Bacillati</taxon>
        <taxon>Mycoplasmatota</taxon>
        <taxon>Mycoplasmoidales</taxon>
        <taxon>Metamycoplasmataceae</taxon>
        <taxon>Mycoplasmopsis</taxon>
    </lineage>
</organism>
<dbReference type="Gene3D" id="3.40.50.360">
    <property type="match status" value="1"/>
</dbReference>
<comment type="caution">
    <text evidence="6">Lacks conserved residue(s) required for the propagation of feature annotation.</text>
</comment>
<dbReference type="PANTHER" id="PTHR43741:SF4">
    <property type="entry name" value="FMN-DEPENDENT NADH:QUINONE OXIDOREDUCTASE"/>
    <property type="match status" value="1"/>
</dbReference>
<dbReference type="PANTHER" id="PTHR43741">
    <property type="entry name" value="FMN-DEPENDENT NADH-AZOREDUCTASE 1"/>
    <property type="match status" value="1"/>
</dbReference>
<dbReference type="InterPro" id="IPR023048">
    <property type="entry name" value="NADH:quinone_OxRdtase_FMN_depd"/>
</dbReference>
<evidence type="ECO:0000256" key="2">
    <source>
        <dbReference type="ARBA" id="ARBA00022643"/>
    </source>
</evidence>
<feature type="binding site" evidence="6">
    <location>
        <begin position="17"/>
        <end position="19"/>
    </location>
    <ligand>
        <name>FMN</name>
        <dbReference type="ChEBI" id="CHEBI:58210"/>
    </ligand>
</feature>
<keyword evidence="9" id="KW-1185">Reference proteome</keyword>
<comment type="function">
    <text evidence="6">Also exhibits azoreductase activity. Catalyzes the reductive cleavage of the azo bond in aromatic azo compounds to the corresponding amines.</text>
</comment>
<dbReference type="InterPro" id="IPR029039">
    <property type="entry name" value="Flavoprotein-like_sf"/>
</dbReference>
<comment type="function">
    <text evidence="6">Quinone reductase that provides resistance to thiol-specific stress caused by electrophilic quinones.</text>
</comment>
<dbReference type="HAMAP" id="MF_01216">
    <property type="entry name" value="Azoreductase_type1"/>
    <property type="match status" value="1"/>
</dbReference>
<gene>
    <name evidence="8" type="primary">azoR_1</name>
    <name evidence="6" type="synonym">azoR</name>
    <name evidence="8" type="ORF">NCTC10183_00606</name>
</gene>
<dbReference type="GO" id="GO:0009055">
    <property type="term" value="F:electron transfer activity"/>
    <property type="evidence" value="ECO:0007669"/>
    <property type="project" value="UniProtKB-UniRule"/>
</dbReference>
<dbReference type="EC" id="1.7.1.17" evidence="6"/>
<evidence type="ECO:0000256" key="5">
    <source>
        <dbReference type="ARBA" id="ARBA00048542"/>
    </source>
</evidence>
<protein>
    <recommendedName>
        <fullName evidence="6">FMN dependent NADH:quinone oxidoreductase</fullName>
        <ecNumber evidence="6">1.6.5.-</ecNumber>
    </recommendedName>
    <alternativeName>
        <fullName evidence="6">Azo-dye reductase</fullName>
    </alternativeName>
    <alternativeName>
        <fullName evidence="6">FMN-dependent NADH-azo compound oxidoreductase</fullName>
    </alternativeName>
    <alternativeName>
        <fullName evidence="6">FMN-dependent NADH-azoreductase</fullName>
        <ecNumber evidence="6">1.7.1.17</ecNumber>
    </alternativeName>
</protein>
<dbReference type="Proteomes" id="UP000290568">
    <property type="component" value="Chromosome"/>
</dbReference>
<accession>A0A449A3G5</accession>
<evidence type="ECO:0000259" key="7">
    <source>
        <dbReference type="Pfam" id="PF02525"/>
    </source>
</evidence>
<keyword evidence="1 6" id="KW-0285">Flavoprotein</keyword>
<dbReference type="GO" id="GO:0016655">
    <property type="term" value="F:oxidoreductase activity, acting on NAD(P)H, quinone or similar compound as acceptor"/>
    <property type="evidence" value="ECO:0007669"/>
    <property type="project" value="InterPro"/>
</dbReference>
<keyword evidence="3 6" id="KW-0560">Oxidoreductase</keyword>
<evidence type="ECO:0000256" key="3">
    <source>
        <dbReference type="ARBA" id="ARBA00023002"/>
    </source>
</evidence>
<evidence type="ECO:0000313" key="8">
    <source>
        <dbReference type="EMBL" id="VEU58820.1"/>
    </source>
</evidence>